<dbReference type="Gene3D" id="3.40.1190.20">
    <property type="match status" value="1"/>
</dbReference>
<proteinExistence type="inferred from homology"/>
<keyword evidence="16" id="KW-1185">Reference proteome</keyword>
<organism evidence="15 16">
    <name type="scientific">Pannus brasiliensis CCIBt3594</name>
    <dbReference type="NCBI Taxonomy" id="1427578"/>
    <lineage>
        <taxon>Bacteria</taxon>
        <taxon>Bacillati</taxon>
        <taxon>Cyanobacteriota</taxon>
        <taxon>Cyanophyceae</taxon>
        <taxon>Oscillatoriophycideae</taxon>
        <taxon>Chroococcales</taxon>
        <taxon>Microcystaceae</taxon>
        <taxon>Pannus</taxon>
    </lineage>
</organism>
<comment type="similarity">
    <text evidence="13">Belongs to the carbohydrate kinase PfkB family. Ribokinase subfamily.</text>
</comment>
<feature type="binding site" evidence="13">
    <location>
        <position position="292"/>
    </location>
    <ligand>
        <name>ATP</name>
        <dbReference type="ChEBI" id="CHEBI:30616"/>
    </ligand>
</feature>
<dbReference type="GO" id="GO:0046872">
    <property type="term" value="F:metal ion binding"/>
    <property type="evidence" value="ECO:0007669"/>
    <property type="project" value="UniProtKB-KW"/>
</dbReference>
<keyword evidence="6 13" id="KW-0479">Metal-binding</keyword>
<comment type="activity regulation">
    <text evidence="13">Activated by a monovalent cation that binds near, but not in, the active site. The most likely occupant of the site in vivo is potassium. Ion binding induces a conformational change that may alter substrate affinity.</text>
</comment>
<evidence type="ECO:0000313" key="16">
    <source>
        <dbReference type="Proteomes" id="UP001328733"/>
    </source>
</evidence>
<dbReference type="PRINTS" id="PR00990">
    <property type="entry name" value="RIBOKINASE"/>
</dbReference>
<dbReference type="PANTHER" id="PTHR10584">
    <property type="entry name" value="SUGAR KINASE"/>
    <property type="match status" value="1"/>
</dbReference>
<evidence type="ECO:0000313" key="15">
    <source>
        <dbReference type="EMBL" id="MEG3435743.1"/>
    </source>
</evidence>
<dbReference type="InterPro" id="IPR011611">
    <property type="entry name" value="PfkB_dom"/>
</dbReference>
<dbReference type="EC" id="2.7.1.15" evidence="2 13"/>
<evidence type="ECO:0000256" key="2">
    <source>
        <dbReference type="ARBA" id="ARBA00012035"/>
    </source>
</evidence>
<keyword evidence="12 13" id="KW-0119">Carbohydrate metabolism</keyword>
<comment type="function">
    <text evidence="13">Catalyzes the phosphorylation of ribose at O-5 in a reaction requiring ATP and magnesium. The resulting D-ribose-5-phosphate can then be used either for sythesis of nucleotides, histidine, and tryptophan, or as a component of the pentose phosphate pathway.</text>
</comment>
<dbReference type="AlphaFoldDB" id="A0AAW9QR34"/>
<dbReference type="PANTHER" id="PTHR10584:SF166">
    <property type="entry name" value="RIBOKINASE"/>
    <property type="match status" value="1"/>
</dbReference>
<feature type="binding site" evidence="13">
    <location>
        <position position="268"/>
    </location>
    <ligand>
        <name>substrate</name>
    </ligand>
</feature>
<dbReference type="FunFam" id="3.40.1190.20:FF:000012">
    <property type="entry name" value="Ribokinase"/>
    <property type="match status" value="1"/>
</dbReference>
<keyword evidence="4 13" id="KW-0963">Cytoplasm</keyword>
<feature type="binding site" evidence="13">
    <location>
        <begin position="236"/>
        <end position="241"/>
    </location>
    <ligand>
        <name>ATP</name>
        <dbReference type="ChEBI" id="CHEBI:30616"/>
    </ligand>
</feature>
<comment type="pathway">
    <text evidence="13">Carbohydrate metabolism; D-ribose degradation; D-ribose 5-phosphate from beta-D-ribopyranose: step 2/2.</text>
</comment>
<evidence type="ECO:0000256" key="12">
    <source>
        <dbReference type="ARBA" id="ARBA00023277"/>
    </source>
</evidence>
<evidence type="ECO:0000256" key="9">
    <source>
        <dbReference type="ARBA" id="ARBA00022840"/>
    </source>
</evidence>
<comment type="caution">
    <text evidence="15">The sequence shown here is derived from an EMBL/GenBank/DDBJ whole genome shotgun (WGS) entry which is preliminary data.</text>
</comment>
<evidence type="ECO:0000256" key="7">
    <source>
        <dbReference type="ARBA" id="ARBA00022741"/>
    </source>
</evidence>
<feature type="domain" description="Carbohydrate kinase PfkB" evidence="14">
    <location>
        <begin position="19"/>
        <end position="309"/>
    </location>
</feature>
<evidence type="ECO:0000256" key="6">
    <source>
        <dbReference type="ARBA" id="ARBA00022723"/>
    </source>
</evidence>
<feature type="binding site" evidence="13">
    <location>
        <position position="200"/>
    </location>
    <ligand>
        <name>ATP</name>
        <dbReference type="ChEBI" id="CHEBI:30616"/>
    </ligand>
</feature>
<dbReference type="HAMAP" id="MF_01987">
    <property type="entry name" value="Ribokinase"/>
    <property type="match status" value="1"/>
</dbReference>
<feature type="binding site" evidence="13">
    <location>
        <position position="262"/>
    </location>
    <ligand>
        <name>K(+)</name>
        <dbReference type="ChEBI" id="CHEBI:29103"/>
    </ligand>
</feature>
<dbReference type="InterPro" id="IPR002139">
    <property type="entry name" value="Ribo/fructo_kinase"/>
</dbReference>
<evidence type="ECO:0000256" key="3">
    <source>
        <dbReference type="ARBA" id="ARBA00016943"/>
    </source>
</evidence>
<evidence type="ECO:0000256" key="1">
    <source>
        <dbReference type="ARBA" id="ARBA00005380"/>
    </source>
</evidence>
<keyword evidence="5 13" id="KW-0808">Transferase</keyword>
<feature type="binding site" evidence="13">
    <location>
        <begin position="267"/>
        <end position="268"/>
    </location>
    <ligand>
        <name>ATP</name>
        <dbReference type="ChEBI" id="CHEBI:30616"/>
    </ligand>
</feature>
<dbReference type="NCBIfam" id="NF008353">
    <property type="entry name" value="PRK11142.1"/>
    <property type="match status" value="1"/>
</dbReference>
<feature type="binding site" evidence="13">
    <location>
        <position position="301"/>
    </location>
    <ligand>
        <name>K(+)</name>
        <dbReference type="ChEBI" id="CHEBI:29103"/>
    </ligand>
</feature>
<keyword evidence="11 13" id="KW-0630">Potassium</keyword>
<evidence type="ECO:0000259" key="14">
    <source>
        <dbReference type="Pfam" id="PF00294"/>
    </source>
</evidence>
<name>A0AAW9QR34_9CHRO</name>
<evidence type="ECO:0000256" key="13">
    <source>
        <dbReference type="HAMAP-Rule" id="MF_01987"/>
    </source>
</evidence>
<keyword evidence="9 13" id="KW-0067">ATP-binding</keyword>
<dbReference type="GO" id="GO:0019303">
    <property type="term" value="P:D-ribose catabolic process"/>
    <property type="evidence" value="ECO:0007669"/>
    <property type="project" value="UniProtKB-UniRule"/>
</dbReference>
<feature type="binding site" evidence="13">
    <location>
        <position position="264"/>
    </location>
    <ligand>
        <name>K(+)</name>
        <dbReference type="ChEBI" id="CHEBI:29103"/>
    </ligand>
</feature>
<gene>
    <name evidence="13 15" type="primary">rbsK</name>
    <name evidence="15" type="ORF">V0288_01305</name>
</gene>
<comment type="subcellular location">
    <subcellularLocation>
        <location evidence="13">Cytoplasm</location>
    </subcellularLocation>
</comment>
<dbReference type="NCBIfam" id="TIGR02152">
    <property type="entry name" value="D_ribokin_bact"/>
    <property type="match status" value="1"/>
</dbReference>
<dbReference type="InterPro" id="IPR011877">
    <property type="entry name" value="Ribokinase"/>
</dbReference>
<keyword evidence="7 13" id="KW-0547">Nucleotide-binding</keyword>
<evidence type="ECO:0000256" key="4">
    <source>
        <dbReference type="ARBA" id="ARBA00022490"/>
    </source>
</evidence>
<feature type="binding site" evidence="13">
    <location>
        <begin position="27"/>
        <end position="29"/>
    </location>
    <ligand>
        <name>substrate</name>
    </ligand>
</feature>
<dbReference type="SUPFAM" id="SSF53613">
    <property type="entry name" value="Ribokinase-like"/>
    <property type="match status" value="1"/>
</dbReference>
<comment type="caution">
    <text evidence="13">Lacks conserved residue(s) required for the propagation of feature annotation.</text>
</comment>
<comment type="cofactor">
    <cofactor evidence="13">
        <name>Mg(2+)</name>
        <dbReference type="ChEBI" id="CHEBI:18420"/>
    </cofactor>
    <text evidence="13">Requires a divalent cation, most likely magnesium in vivo, as an electrophilic catalyst to aid phosphoryl group transfer. It is the chelate of the metal and the nucleotide that is the actual substrate.</text>
</comment>
<reference evidence="15 16" key="1">
    <citation type="submission" date="2024-01" db="EMBL/GenBank/DDBJ databases">
        <title>Genomic insights into the taxonomy and metabolism of the cyanobacterium Pannus brasiliensis CCIBt3594.</title>
        <authorList>
            <person name="Machado M."/>
            <person name="Botero N.B."/>
            <person name="Andreote A.P.D."/>
            <person name="Feitosa A.M.T."/>
            <person name="Popin R."/>
            <person name="Sivonen K."/>
            <person name="Fiore M.F."/>
        </authorList>
    </citation>
    <scope>NUCLEOTIDE SEQUENCE [LARGE SCALE GENOMIC DNA]</scope>
    <source>
        <strain evidence="15 16">CCIBt3594</strain>
    </source>
</reference>
<accession>A0AAW9QR34</accession>
<feature type="binding site" evidence="13">
    <location>
        <position position="303"/>
    </location>
    <ligand>
        <name>K(+)</name>
        <dbReference type="ChEBI" id="CHEBI:29103"/>
    </ligand>
</feature>
<evidence type="ECO:0000256" key="8">
    <source>
        <dbReference type="ARBA" id="ARBA00022777"/>
    </source>
</evidence>
<feature type="binding site" evidence="13">
    <location>
        <position position="156"/>
    </location>
    <ligand>
        <name>substrate</name>
    </ligand>
</feature>
<comment type="catalytic activity">
    <reaction evidence="13">
        <text>D-ribose + ATP = D-ribose 5-phosphate + ADP + H(+)</text>
        <dbReference type="Rhea" id="RHEA:13697"/>
        <dbReference type="ChEBI" id="CHEBI:15378"/>
        <dbReference type="ChEBI" id="CHEBI:30616"/>
        <dbReference type="ChEBI" id="CHEBI:47013"/>
        <dbReference type="ChEBI" id="CHEBI:78346"/>
        <dbReference type="ChEBI" id="CHEBI:456216"/>
        <dbReference type="EC" id="2.7.1.15"/>
    </reaction>
</comment>
<keyword evidence="8 13" id="KW-0418">Kinase</keyword>
<dbReference type="CDD" id="cd01174">
    <property type="entry name" value="ribokinase"/>
    <property type="match status" value="1"/>
</dbReference>
<sequence>MFNRSEYDRIIVHADRSMEILVIGSSNTDMVVRAPRLPVAGETILGGQFRMVPGGKGANQAVAVVRLGGSVRFVAKLGDDLFGRQTLAGLREENIPGDYISIDPEFPSGVALITVDERGENSIVVAGGANTRLTETDIDRSLPALESAEIILLQLEIPLQTVEYAARLAREFGKTVILDPAPACPLPDSLLQTVTILTPNQTEAELLTGIAVNSPETARKAAIELRARGVANVIITLGSEGAYLYNGEIDRRIPGFPVEAVDTTAAGDTFNGALAVALAEGKDLVTAIAFAHRAASIAVTRPGARSSIPYRREIAF</sequence>
<dbReference type="Proteomes" id="UP001328733">
    <property type="component" value="Unassembled WGS sequence"/>
</dbReference>
<dbReference type="GO" id="GO:0005524">
    <property type="term" value="F:ATP binding"/>
    <property type="evidence" value="ECO:0007669"/>
    <property type="project" value="UniProtKB-UniRule"/>
</dbReference>
<feature type="binding site" evidence="13">
    <location>
        <begin position="55"/>
        <end position="59"/>
    </location>
    <ligand>
        <name>substrate</name>
    </ligand>
</feature>
<feature type="binding site" evidence="13">
    <location>
        <position position="298"/>
    </location>
    <ligand>
        <name>K(+)</name>
        <dbReference type="ChEBI" id="CHEBI:29103"/>
    </ligand>
</feature>
<feature type="binding site" evidence="13">
    <location>
        <position position="307"/>
    </location>
    <ligand>
        <name>K(+)</name>
        <dbReference type="ChEBI" id="CHEBI:29103"/>
    </ligand>
</feature>
<comment type="subunit">
    <text evidence="13">Homodimer.</text>
</comment>
<evidence type="ECO:0000256" key="11">
    <source>
        <dbReference type="ARBA" id="ARBA00022958"/>
    </source>
</evidence>
<evidence type="ECO:0000256" key="10">
    <source>
        <dbReference type="ARBA" id="ARBA00022842"/>
    </source>
</evidence>
<dbReference type="RefSeq" id="WP_332863195.1">
    <property type="nucleotide sequence ID" value="NZ_JBAFSM010000002.1"/>
</dbReference>
<comment type="similarity">
    <text evidence="1">Belongs to the carbohydrate kinase pfkB family.</text>
</comment>
<dbReference type="InterPro" id="IPR029056">
    <property type="entry name" value="Ribokinase-like"/>
</dbReference>
<keyword evidence="10 13" id="KW-0460">Magnesium</keyword>
<dbReference type="PROSITE" id="PS00583">
    <property type="entry name" value="PFKB_KINASES_1"/>
    <property type="match status" value="1"/>
</dbReference>
<protein>
    <recommendedName>
        <fullName evidence="3 13">Ribokinase</fullName>
        <shortName evidence="13">RK</shortName>
        <ecNumber evidence="2 13">2.7.1.15</ecNumber>
    </recommendedName>
</protein>
<dbReference type="GO" id="GO:0005829">
    <property type="term" value="C:cytosol"/>
    <property type="evidence" value="ECO:0007669"/>
    <property type="project" value="TreeGrafter"/>
</dbReference>
<dbReference type="GO" id="GO:0004747">
    <property type="term" value="F:ribokinase activity"/>
    <property type="evidence" value="ECO:0007669"/>
    <property type="project" value="UniProtKB-UniRule"/>
</dbReference>
<dbReference type="InterPro" id="IPR002173">
    <property type="entry name" value="Carboh/pur_kinase_PfkB_CS"/>
</dbReference>
<feature type="active site" description="Proton acceptor" evidence="13">
    <location>
        <position position="268"/>
    </location>
</feature>
<evidence type="ECO:0000256" key="5">
    <source>
        <dbReference type="ARBA" id="ARBA00022679"/>
    </source>
</evidence>
<dbReference type="PROSITE" id="PS00584">
    <property type="entry name" value="PFKB_KINASES_2"/>
    <property type="match status" value="1"/>
</dbReference>
<dbReference type="EMBL" id="JBAFSM010000002">
    <property type="protein sequence ID" value="MEG3435743.1"/>
    <property type="molecule type" value="Genomic_DNA"/>
</dbReference>
<dbReference type="Pfam" id="PF00294">
    <property type="entry name" value="PfkB"/>
    <property type="match status" value="1"/>
</dbReference>